<dbReference type="PROSITE" id="PS51257">
    <property type="entry name" value="PROKAR_LIPOPROTEIN"/>
    <property type="match status" value="1"/>
</dbReference>
<dbReference type="PANTHER" id="PTHR33619:SF3">
    <property type="entry name" value="POLYSACCHARIDE EXPORT PROTEIN GFCE-RELATED"/>
    <property type="match status" value="1"/>
</dbReference>
<dbReference type="Gene3D" id="3.10.560.10">
    <property type="entry name" value="Outer membrane lipoprotein wza domain like"/>
    <property type="match status" value="1"/>
</dbReference>
<feature type="domain" description="Soluble ligand binding" evidence="3">
    <location>
        <begin position="155"/>
        <end position="205"/>
    </location>
</feature>
<dbReference type="EMBL" id="JADFFM010000002">
    <property type="protein sequence ID" value="MBE9667900.1"/>
    <property type="molecule type" value="Genomic_DNA"/>
</dbReference>
<proteinExistence type="predicted"/>
<evidence type="ECO:0000259" key="2">
    <source>
        <dbReference type="Pfam" id="PF02563"/>
    </source>
</evidence>
<dbReference type="InterPro" id="IPR019554">
    <property type="entry name" value="Soluble_ligand-bd"/>
</dbReference>
<organism evidence="4 5">
    <name type="scientific">Mucilaginibacter boryungensis</name>
    <dbReference type="NCBI Taxonomy" id="768480"/>
    <lineage>
        <taxon>Bacteria</taxon>
        <taxon>Pseudomonadati</taxon>
        <taxon>Bacteroidota</taxon>
        <taxon>Sphingobacteriia</taxon>
        <taxon>Sphingobacteriales</taxon>
        <taxon>Sphingobacteriaceae</taxon>
        <taxon>Mucilaginibacter</taxon>
    </lineage>
</organism>
<dbReference type="Pfam" id="PF10531">
    <property type="entry name" value="SLBB"/>
    <property type="match status" value="1"/>
</dbReference>
<gene>
    <name evidence="4" type="ORF">IRJ18_16115</name>
</gene>
<comment type="caution">
    <text evidence="4">The sequence shown here is derived from an EMBL/GenBank/DDBJ whole genome shotgun (WGS) entry which is preliminary data.</text>
</comment>
<reference evidence="4 5" key="1">
    <citation type="submission" date="2020-10" db="EMBL/GenBank/DDBJ databases">
        <title>Mucilaginibacter mali sp. nov., isolated from rhizosphere soil of apple orchard.</title>
        <authorList>
            <person name="Lee J.-S."/>
            <person name="Kim H.S."/>
            <person name="Kim J.-S."/>
        </authorList>
    </citation>
    <scope>NUCLEOTIDE SEQUENCE [LARGE SCALE GENOMIC DNA]</scope>
    <source>
        <strain evidence="4 5">KCTC 23157</strain>
    </source>
</reference>
<evidence type="ECO:0000313" key="4">
    <source>
        <dbReference type="EMBL" id="MBE9667900.1"/>
    </source>
</evidence>
<dbReference type="InterPro" id="IPR003715">
    <property type="entry name" value="Poly_export_N"/>
</dbReference>
<keyword evidence="5" id="KW-1185">Reference proteome</keyword>
<dbReference type="RefSeq" id="WP_194107337.1">
    <property type="nucleotide sequence ID" value="NZ_JADFFM010000002.1"/>
</dbReference>
<keyword evidence="1" id="KW-0732">Signal</keyword>
<feature type="domain" description="Polysaccharide export protein N-terminal" evidence="2">
    <location>
        <begin position="50"/>
        <end position="149"/>
    </location>
</feature>
<accession>A0ABR9XLL5</accession>
<sequence length="270" mass="29817">MRKTFFFVFVISILSISMFSCSSLKNYKYFEDIPDTTKSTNIAEAIYKEPVIQSDDILYIAIQTVDPLAGTTINSVNNQTINSTTSIVSSNAITGNQAAIYGYLVNKKGIVTIPVLGDIMLAGLNTAQAKDLVTKRAENFYKNPTVIVRYANFRITVLGEVQKPGTFTVPNEKVSLLDALGYAGDLTIYGRRDNILLLRRKDDGTTLAVRLNINNSSVLKSSYFYLQQNDEIYIEPAKTKITGSDASQARNITIVTSALTVLIVLITRIK</sequence>
<dbReference type="Proteomes" id="UP000632774">
    <property type="component" value="Unassembled WGS sequence"/>
</dbReference>
<name>A0ABR9XLL5_9SPHI</name>
<evidence type="ECO:0000313" key="5">
    <source>
        <dbReference type="Proteomes" id="UP000632774"/>
    </source>
</evidence>
<dbReference type="Pfam" id="PF02563">
    <property type="entry name" value="Poly_export"/>
    <property type="match status" value="1"/>
</dbReference>
<evidence type="ECO:0000256" key="1">
    <source>
        <dbReference type="ARBA" id="ARBA00022729"/>
    </source>
</evidence>
<dbReference type="InterPro" id="IPR049712">
    <property type="entry name" value="Poly_export"/>
</dbReference>
<dbReference type="PANTHER" id="PTHR33619">
    <property type="entry name" value="POLYSACCHARIDE EXPORT PROTEIN GFCE-RELATED"/>
    <property type="match status" value="1"/>
</dbReference>
<protein>
    <submittedName>
        <fullName evidence="4">Polysaccharide biosynthesis/export family protein</fullName>
    </submittedName>
</protein>
<evidence type="ECO:0000259" key="3">
    <source>
        <dbReference type="Pfam" id="PF10531"/>
    </source>
</evidence>